<dbReference type="SMART" id="SM00445">
    <property type="entry name" value="LINK"/>
    <property type="match status" value="1"/>
</dbReference>
<comment type="caution">
    <text evidence="9">The sequence shown here is derived from an EMBL/GenBank/DDBJ whole genome shotgun (WGS) entry which is preliminary data.</text>
</comment>
<feature type="region of interest" description="Disordered" evidence="5">
    <location>
        <begin position="516"/>
        <end position="538"/>
    </location>
</feature>
<dbReference type="InterPro" id="IPR000538">
    <property type="entry name" value="Link_dom"/>
</dbReference>
<evidence type="ECO:0000259" key="8">
    <source>
        <dbReference type="PROSITE" id="PS50963"/>
    </source>
</evidence>
<dbReference type="SUPFAM" id="SSF57535">
    <property type="entry name" value="Complement control module/SCR domain"/>
    <property type="match status" value="1"/>
</dbReference>
<evidence type="ECO:0000259" key="7">
    <source>
        <dbReference type="PROSITE" id="PS50923"/>
    </source>
</evidence>
<dbReference type="InterPro" id="IPR016186">
    <property type="entry name" value="C-type_lectin-like/link_sf"/>
</dbReference>
<dbReference type="Proteomes" id="UP001059041">
    <property type="component" value="Linkage Group LG16"/>
</dbReference>
<keyword evidence="3" id="KW-1015">Disulfide bond</keyword>
<comment type="caution">
    <text evidence="4">Lacks conserved residue(s) required for the propagation of feature annotation.</text>
</comment>
<dbReference type="Pfam" id="PF00084">
    <property type="entry name" value="Sushi"/>
    <property type="match status" value="1"/>
</dbReference>
<evidence type="ECO:0000256" key="6">
    <source>
        <dbReference type="SAM" id="Phobius"/>
    </source>
</evidence>
<dbReference type="PROSITE" id="PS50963">
    <property type="entry name" value="LINK_2"/>
    <property type="match status" value="1"/>
</dbReference>
<feature type="domain" description="Link" evidence="8">
    <location>
        <begin position="25"/>
        <end position="120"/>
    </location>
</feature>
<feature type="region of interest" description="Disordered" evidence="5">
    <location>
        <begin position="274"/>
        <end position="301"/>
    </location>
</feature>
<dbReference type="Pfam" id="PF00193">
    <property type="entry name" value="Xlink"/>
    <property type="match status" value="1"/>
</dbReference>
<proteinExistence type="predicted"/>
<dbReference type="Gene3D" id="3.10.100.10">
    <property type="entry name" value="Mannose-Binding Protein A, subunit A"/>
    <property type="match status" value="1"/>
</dbReference>
<dbReference type="EMBL" id="JAFHDT010000016">
    <property type="protein sequence ID" value="KAI7798787.1"/>
    <property type="molecule type" value="Genomic_DNA"/>
</dbReference>
<feature type="region of interest" description="Disordered" evidence="5">
    <location>
        <begin position="446"/>
        <end position="469"/>
    </location>
</feature>
<feature type="transmembrane region" description="Helical" evidence="6">
    <location>
        <begin position="613"/>
        <end position="635"/>
    </location>
</feature>
<evidence type="ECO:0000313" key="9">
    <source>
        <dbReference type="EMBL" id="KAI7798787.1"/>
    </source>
</evidence>
<feature type="compositionally biased region" description="Polar residues" evidence="5">
    <location>
        <begin position="320"/>
        <end position="336"/>
    </location>
</feature>
<organism evidence="9 10">
    <name type="scientific">Triplophysa rosa</name>
    <name type="common">Cave loach</name>
    <dbReference type="NCBI Taxonomy" id="992332"/>
    <lineage>
        <taxon>Eukaryota</taxon>
        <taxon>Metazoa</taxon>
        <taxon>Chordata</taxon>
        <taxon>Craniata</taxon>
        <taxon>Vertebrata</taxon>
        <taxon>Euteleostomi</taxon>
        <taxon>Actinopterygii</taxon>
        <taxon>Neopterygii</taxon>
        <taxon>Teleostei</taxon>
        <taxon>Ostariophysi</taxon>
        <taxon>Cypriniformes</taxon>
        <taxon>Nemacheilidae</taxon>
        <taxon>Triplophysa</taxon>
    </lineage>
</organism>
<gene>
    <name evidence="9" type="ORF">IRJ41_015829</name>
</gene>
<keyword evidence="6" id="KW-0472">Membrane</keyword>
<evidence type="ECO:0000256" key="1">
    <source>
        <dbReference type="ARBA" id="ARBA00022659"/>
    </source>
</evidence>
<dbReference type="PROSITE" id="PS50923">
    <property type="entry name" value="SUSHI"/>
    <property type="match status" value="1"/>
</dbReference>
<dbReference type="InterPro" id="IPR016187">
    <property type="entry name" value="CTDL_fold"/>
</dbReference>
<dbReference type="FunFam" id="2.10.70.10:FF:000050">
    <property type="entry name" value="sushi domain-containing protein 5"/>
    <property type="match status" value="1"/>
</dbReference>
<dbReference type="GO" id="GO:0007219">
    <property type="term" value="P:Notch signaling pathway"/>
    <property type="evidence" value="ECO:0007669"/>
    <property type="project" value="TreeGrafter"/>
</dbReference>
<dbReference type="PANTHER" id="PTHR32493:SF0">
    <property type="entry name" value="SUSHI DOMAIN-CONTAINING PROTEIN 5"/>
    <property type="match status" value="1"/>
</dbReference>
<reference evidence="9" key="1">
    <citation type="submission" date="2021-02" db="EMBL/GenBank/DDBJ databases">
        <title>Comparative genomics reveals that relaxation of natural selection precedes convergent phenotypic evolution of cavefish.</title>
        <authorList>
            <person name="Peng Z."/>
        </authorList>
    </citation>
    <scope>NUCLEOTIDE SEQUENCE</scope>
    <source>
        <tissue evidence="9">Muscle</tissue>
    </source>
</reference>
<evidence type="ECO:0000313" key="10">
    <source>
        <dbReference type="Proteomes" id="UP001059041"/>
    </source>
</evidence>
<feature type="region of interest" description="Disordered" evidence="5">
    <location>
        <begin position="214"/>
        <end position="242"/>
    </location>
</feature>
<feature type="region of interest" description="Disordered" evidence="5">
    <location>
        <begin position="317"/>
        <end position="359"/>
    </location>
</feature>
<name>A0A9W7TMJ8_TRIRA</name>
<feature type="compositionally biased region" description="Basic and acidic residues" evidence="5">
    <location>
        <begin position="289"/>
        <end position="301"/>
    </location>
</feature>
<keyword evidence="2" id="KW-0732">Signal</keyword>
<dbReference type="InterPro" id="IPR053298">
    <property type="entry name" value="Sushi_domain_protein"/>
</dbReference>
<feature type="domain" description="Sushi" evidence="7">
    <location>
        <begin position="124"/>
        <end position="185"/>
    </location>
</feature>
<dbReference type="GO" id="GO:0007155">
    <property type="term" value="P:cell adhesion"/>
    <property type="evidence" value="ECO:0007669"/>
    <property type="project" value="InterPro"/>
</dbReference>
<keyword evidence="6" id="KW-1133">Transmembrane helix</keyword>
<dbReference type="SUPFAM" id="SSF56436">
    <property type="entry name" value="C-type lectin-like"/>
    <property type="match status" value="1"/>
</dbReference>
<evidence type="ECO:0000256" key="4">
    <source>
        <dbReference type="PROSITE-ProRule" id="PRU00302"/>
    </source>
</evidence>
<keyword evidence="1 4" id="KW-0768">Sushi</keyword>
<evidence type="ECO:0000256" key="2">
    <source>
        <dbReference type="ARBA" id="ARBA00022729"/>
    </source>
</evidence>
<dbReference type="PANTHER" id="PTHR32493">
    <property type="entry name" value="SUSHI DOMAIN-CONTAINING PROTEIN 5"/>
    <property type="match status" value="1"/>
</dbReference>
<protein>
    <submittedName>
        <fullName evidence="9">Sushi domain-containing protein 5</fullName>
    </submittedName>
</protein>
<dbReference type="AlphaFoldDB" id="A0A9W7TMJ8"/>
<sequence length="663" mass="72245">MLCFTNVMQNMHFWNNTVSVSSIGHVFFLDLENGSKGGQEAGFEAAANACIAQGAQVASGADLHHAVLECAFSACSRGWLSGPGIGTTVCSSVQGTLRPVDVQLENVTRDIERLGVFCVKDSDAPCGQPPSFPNSHLQGKTGLDLGDELLYACNQEYKLPDGQTAFSLFCDSCGEWYGLVQHCLKDDPKGHIDYEDKFTDGHLFENPREVHQVSFTPGGTIDHEIDEPSSEPEREPTVMSEANEDDTVLATKPPVSQLSQKHMFWFPSEAFQDREEHPHITTDSSVKIPVEDQSHMTDKISHQSEVITEEYDSVYDHATDSPTEEPTSPSVGSTEDSWLDGYPVSQGGDKGGLSTGKAELEHGVDVETVTGRTDLEVFEDATKSSVETGGLIDSSVEEHIEVTNHPEDVKYEVVIHVKGEDNVGGGTTRDEKPVGVKDDPVVTYSEEFTEDELEKKTPKVPTKTESEAELEWDDVTGTPNAVYMKPTTFVTLTTTSADDVALHKRPMMYTPSYAPENVSTSQQGLGPEHKATPSGMVHLDSTPVFTDMTTPIMWETNDNDHFLEHVPDHGTADIPHVQSEIERDGDLSPDPQEGAGESACAEDPCRASGRGPMVAAIIVGIAAAVVGVVLGVWCYKKRQQKSSHYQLNGTNRQTQCIELQQTV</sequence>
<dbReference type="Gene3D" id="2.10.70.10">
    <property type="entry name" value="Complement Module, domain 1"/>
    <property type="match status" value="1"/>
</dbReference>
<evidence type="ECO:0000256" key="3">
    <source>
        <dbReference type="ARBA" id="ARBA00023157"/>
    </source>
</evidence>
<accession>A0A9W7TMJ8</accession>
<keyword evidence="10" id="KW-1185">Reference proteome</keyword>
<dbReference type="InterPro" id="IPR035976">
    <property type="entry name" value="Sushi/SCR/CCP_sf"/>
</dbReference>
<feature type="compositionally biased region" description="Basic and acidic residues" evidence="5">
    <location>
        <begin position="453"/>
        <end position="466"/>
    </location>
</feature>
<evidence type="ECO:0000256" key="5">
    <source>
        <dbReference type="SAM" id="MobiDB-lite"/>
    </source>
</evidence>
<feature type="region of interest" description="Disordered" evidence="5">
    <location>
        <begin position="582"/>
        <end position="606"/>
    </location>
</feature>
<keyword evidence="6" id="KW-0812">Transmembrane</keyword>
<dbReference type="InterPro" id="IPR000436">
    <property type="entry name" value="Sushi_SCR_CCP_dom"/>
</dbReference>
<dbReference type="GO" id="GO:0005540">
    <property type="term" value="F:hyaluronic acid binding"/>
    <property type="evidence" value="ECO:0007669"/>
    <property type="project" value="InterPro"/>
</dbReference>